<sequence>MKRTNLILAASIMMMAAISFTSCEKDDEVINPIVEQSVEDDDVDSYFDDVLAEVDDITLSENSKDSQMAYATLGENGERIRKTSWDDNNCRIDSVIYNEFVNPNAKYERVKNGVIIIRTCGNYLSDNFERTVTFDNFTINGNKIEGKKVIRKTAEHQYQITLTDGKVTFTDGTTYTRNAERTRTWVEGYDTPFFVWDDVYTLEGSATGVNRKGETYTHQITSALMFKLNCRWIVQGVINITVGDKEATLDYGMGECDNMAYVTVNGKTYEIKLRGGK</sequence>
<dbReference type="RefSeq" id="WP_173072582.1">
    <property type="nucleotide sequence ID" value="NZ_CP041345.1"/>
</dbReference>
<keyword evidence="1" id="KW-0732">Signal</keyword>
<evidence type="ECO:0000313" key="3">
    <source>
        <dbReference type="Proteomes" id="UP000500961"/>
    </source>
</evidence>
<dbReference type="AlphaFoldDB" id="A0A7D4BYF6"/>
<dbReference type="KEGG" id="ttz:FHG85_01885"/>
<gene>
    <name evidence="2" type="ORF">FHG85_01885</name>
</gene>
<reference evidence="2 3" key="1">
    <citation type="submission" date="2019-07" db="EMBL/GenBank/DDBJ databases">
        <title>Thalassofilum flectens gen. nov., sp. nov., a novel moderate thermophilic anaerobe from a shallow sea hot spring in Kunashir Island (Russia), representing a new family in the order Bacteroidales, and proposal of Thalassofilacea fam. nov.</title>
        <authorList>
            <person name="Kochetkova T.V."/>
            <person name="Podosokorskaya O.A."/>
            <person name="Novikov A."/>
            <person name="Elcheninov A.G."/>
            <person name="Toshchakov S.V."/>
            <person name="Kublanov I.V."/>
        </authorList>
    </citation>
    <scope>NUCLEOTIDE SEQUENCE [LARGE SCALE GENOMIC DNA]</scope>
    <source>
        <strain evidence="2 3">38-H</strain>
    </source>
</reference>
<keyword evidence="3" id="KW-1185">Reference proteome</keyword>
<dbReference type="PROSITE" id="PS51257">
    <property type="entry name" value="PROKAR_LIPOPROTEIN"/>
    <property type="match status" value="1"/>
</dbReference>
<name>A0A7D4BYF6_9BACT</name>
<dbReference type="EMBL" id="CP041345">
    <property type="protein sequence ID" value="QKG79064.1"/>
    <property type="molecule type" value="Genomic_DNA"/>
</dbReference>
<dbReference type="Proteomes" id="UP000500961">
    <property type="component" value="Chromosome"/>
</dbReference>
<accession>A0A7D4BYF6</accession>
<feature type="chain" id="PRO_5029498228" evidence="1">
    <location>
        <begin position="22"/>
        <end position="277"/>
    </location>
</feature>
<feature type="signal peptide" evidence="1">
    <location>
        <begin position="1"/>
        <end position="21"/>
    </location>
</feature>
<evidence type="ECO:0000313" key="2">
    <source>
        <dbReference type="EMBL" id="QKG79064.1"/>
    </source>
</evidence>
<evidence type="ECO:0000256" key="1">
    <source>
        <dbReference type="SAM" id="SignalP"/>
    </source>
</evidence>
<proteinExistence type="predicted"/>
<protein>
    <submittedName>
        <fullName evidence="2">Uncharacterized protein</fullName>
    </submittedName>
</protein>
<organism evidence="2 3">
    <name type="scientific">Tenuifilum thalassicum</name>
    <dbReference type="NCBI Taxonomy" id="2590900"/>
    <lineage>
        <taxon>Bacteria</taxon>
        <taxon>Pseudomonadati</taxon>
        <taxon>Bacteroidota</taxon>
        <taxon>Bacteroidia</taxon>
        <taxon>Bacteroidales</taxon>
        <taxon>Tenuifilaceae</taxon>
        <taxon>Tenuifilum</taxon>
    </lineage>
</organism>